<dbReference type="AlphaFoldDB" id="A0A099W0R0"/>
<dbReference type="PANTHER" id="PTHR38435">
    <property type="match status" value="1"/>
</dbReference>
<dbReference type="SUPFAM" id="SSF50891">
    <property type="entry name" value="Cyclophilin-like"/>
    <property type="match status" value="1"/>
</dbReference>
<feature type="domain" description="6-phospho-N-acetylmuramidase C-terminal" evidence="1">
    <location>
        <begin position="252"/>
        <end position="349"/>
    </location>
</feature>
<comment type="caution">
    <text evidence="3">The sequence shown here is derived from an EMBL/GenBank/DDBJ whole genome shotgun (WGS) entry which is preliminary data.</text>
</comment>
<keyword evidence="4" id="KW-1185">Reference proteome</keyword>
<evidence type="ECO:0000313" key="3">
    <source>
        <dbReference type="EMBL" id="KGL38336.1"/>
    </source>
</evidence>
<protein>
    <recommendedName>
        <fullName evidence="5">Cell surface protein</fullName>
    </recommendedName>
</protein>
<dbReference type="InterPro" id="IPR017853">
    <property type="entry name" value="GH"/>
</dbReference>
<dbReference type="InterPro" id="IPR008589">
    <property type="entry name" value="MupG"/>
</dbReference>
<dbReference type="SUPFAM" id="SSF51445">
    <property type="entry name" value="(Trans)glycosidases"/>
    <property type="match status" value="1"/>
</dbReference>
<evidence type="ECO:0000313" key="4">
    <source>
        <dbReference type="Proteomes" id="UP000029844"/>
    </source>
</evidence>
<sequence length="358" mass="39802">MFGISIYLSENNDFEATIESAAKNHFSLIFSSLHIPEENPANYKHLLTRLANAAKKNNMQLILDISAKSLENLDLTISQADQLTTLGVTGLRVDYGLSTLEIAELATKIKVFLNASTINRPFLEELLQAGVDIAQVEAFHNYYPKPHTGLDTVFFKQTNDFLHEYGLKIAAFVPGDGELRQPLFEGLPTLEKHRTCQPFTAALELESLGVDHVYIGDSALRPETTQQFATYAKDGTILLECVVTETLAPELMKQLTSLDRNRMDPARDLIRLENSRPALSHLEIQPINKNTRSAGTITVDNVLFGRYQGEISIVRKDLPAEVKSNTIGYVTAQAMLLLPFIQPGQSIQLSPVGKEMPY</sequence>
<dbReference type="RefSeq" id="WP_036087631.1">
    <property type="nucleotide sequence ID" value="NZ_CBCSHQ010000019.1"/>
</dbReference>
<dbReference type="Gene3D" id="2.40.100.10">
    <property type="entry name" value="Cyclophilin-like"/>
    <property type="match status" value="1"/>
</dbReference>
<dbReference type="GeneID" id="58718509"/>
<dbReference type="Pfam" id="PF19200">
    <property type="entry name" value="MupG_N"/>
    <property type="match status" value="1"/>
</dbReference>
<name>A0A099W0R0_9LIST</name>
<dbReference type="Pfam" id="PF05913">
    <property type="entry name" value="MupG_C"/>
    <property type="match status" value="1"/>
</dbReference>
<dbReference type="InterPro" id="IPR013785">
    <property type="entry name" value="Aldolase_TIM"/>
</dbReference>
<dbReference type="PANTHER" id="PTHR38435:SF2">
    <property type="entry name" value="DUF871 DOMAIN-CONTAINING PROTEIN"/>
    <property type="match status" value="1"/>
</dbReference>
<dbReference type="STRING" id="1552123.EP57_14280"/>
<dbReference type="InterPro" id="IPR043797">
    <property type="entry name" value="MupG_N"/>
</dbReference>
<reference evidence="3 4" key="1">
    <citation type="submission" date="2014-05" db="EMBL/GenBank/DDBJ databases">
        <title>Novel Listeriaceae from food processing environments.</title>
        <authorList>
            <person name="den Bakker H.C."/>
        </authorList>
    </citation>
    <scope>NUCLEOTIDE SEQUENCE [LARGE SCALE GENOMIC DNA]</scope>
    <source>
        <strain evidence="3 4">FSL A5-0281</strain>
    </source>
</reference>
<evidence type="ECO:0008006" key="5">
    <source>
        <dbReference type="Google" id="ProtNLM"/>
    </source>
</evidence>
<gene>
    <name evidence="3" type="ORF">EP57_14280</name>
</gene>
<dbReference type="EMBL" id="JNFA01000029">
    <property type="protein sequence ID" value="KGL38336.1"/>
    <property type="molecule type" value="Genomic_DNA"/>
</dbReference>
<dbReference type="eggNOG" id="COG3589">
    <property type="taxonomic scope" value="Bacteria"/>
</dbReference>
<dbReference type="Gene3D" id="3.20.20.70">
    <property type="entry name" value="Aldolase class I"/>
    <property type="match status" value="1"/>
</dbReference>
<feature type="domain" description="6-phospho-N-acetylmuramidase N-terminal" evidence="2">
    <location>
        <begin position="2"/>
        <end position="229"/>
    </location>
</feature>
<dbReference type="Proteomes" id="UP000029844">
    <property type="component" value="Unassembled WGS sequence"/>
</dbReference>
<proteinExistence type="predicted"/>
<organism evidence="3 4">
    <name type="scientific">Listeria booriae</name>
    <dbReference type="NCBI Taxonomy" id="1552123"/>
    <lineage>
        <taxon>Bacteria</taxon>
        <taxon>Bacillati</taxon>
        <taxon>Bacillota</taxon>
        <taxon>Bacilli</taxon>
        <taxon>Bacillales</taxon>
        <taxon>Listeriaceae</taxon>
        <taxon>Listeria</taxon>
    </lineage>
</organism>
<evidence type="ECO:0000259" key="2">
    <source>
        <dbReference type="Pfam" id="PF19200"/>
    </source>
</evidence>
<dbReference type="OrthoDB" id="5809921at2"/>
<evidence type="ECO:0000259" key="1">
    <source>
        <dbReference type="Pfam" id="PF05913"/>
    </source>
</evidence>
<accession>A0A099W0R0</accession>
<dbReference type="InterPro" id="IPR029000">
    <property type="entry name" value="Cyclophilin-like_dom_sf"/>
</dbReference>
<dbReference type="InterPro" id="IPR043894">
    <property type="entry name" value="MupG_C"/>
</dbReference>